<dbReference type="PANTHER" id="PTHR22945">
    <property type="entry name" value="SERPENTINE RECEPTOR, CLASS D DELTA"/>
    <property type="match status" value="1"/>
</dbReference>
<accession>A0AAV5TFN7</accession>
<evidence type="ECO:0000256" key="5">
    <source>
        <dbReference type="ARBA" id="ARBA00023136"/>
    </source>
</evidence>
<dbReference type="EMBL" id="BTSX01000004">
    <property type="protein sequence ID" value="GMS92203.1"/>
    <property type="molecule type" value="Genomic_DNA"/>
</dbReference>
<comment type="caution">
    <text evidence="7">The sequence shown here is derived from an EMBL/GenBank/DDBJ whole genome shotgun (WGS) entry which is preliminary data.</text>
</comment>
<proteinExistence type="inferred from homology"/>
<evidence type="ECO:0000256" key="2">
    <source>
        <dbReference type="ARBA" id="ARBA00009166"/>
    </source>
</evidence>
<dbReference type="GO" id="GO:0016020">
    <property type="term" value="C:membrane"/>
    <property type="evidence" value="ECO:0007669"/>
    <property type="project" value="UniProtKB-SubCell"/>
</dbReference>
<dbReference type="InterPro" id="IPR050920">
    <property type="entry name" value="Nematode_rcpt-like_delta"/>
</dbReference>
<comment type="similarity">
    <text evidence="2">Belongs to the nematode receptor-like protein srd family.</text>
</comment>
<protein>
    <recommendedName>
        <fullName evidence="9">G protein-coupled receptor</fullName>
    </recommendedName>
</protein>
<name>A0AAV5TFN7_9BILA</name>
<keyword evidence="3 6" id="KW-0812">Transmembrane</keyword>
<dbReference type="PANTHER" id="PTHR22945:SF40">
    <property type="entry name" value="SERPENTINE RECEPTOR, CLASS D (DELTA)-RELATED"/>
    <property type="match status" value="1"/>
</dbReference>
<feature type="non-terminal residue" evidence="7">
    <location>
        <position position="123"/>
    </location>
</feature>
<evidence type="ECO:0008006" key="9">
    <source>
        <dbReference type="Google" id="ProtNLM"/>
    </source>
</evidence>
<feature type="transmembrane region" description="Helical" evidence="6">
    <location>
        <begin position="78"/>
        <end position="104"/>
    </location>
</feature>
<evidence type="ECO:0000313" key="7">
    <source>
        <dbReference type="EMBL" id="GMS92203.1"/>
    </source>
</evidence>
<gene>
    <name evidence="7" type="ORF">PENTCL1PPCAC_14378</name>
</gene>
<evidence type="ECO:0000256" key="1">
    <source>
        <dbReference type="ARBA" id="ARBA00004141"/>
    </source>
</evidence>
<keyword evidence="4 6" id="KW-1133">Transmembrane helix</keyword>
<evidence type="ECO:0000313" key="8">
    <source>
        <dbReference type="Proteomes" id="UP001432027"/>
    </source>
</evidence>
<reference evidence="7" key="1">
    <citation type="submission" date="2023-10" db="EMBL/GenBank/DDBJ databases">
        <title>Genome assembly of Pristionchus species.</title>
        <authorList>
            <person name="Yoshida K."/>
            <person name="Sommer R.J."/>
        </authorList>
    </citation>
    <scope>NUCLEOTIDE SEQUENCE</scope>
    <source>
        <strain evidence="7">RS0144</strain>
    </source>
</reference>
<feature type="transmembrane region" description="Helical" evidence="6">
    <location>
        <begin position="6"/>
        <end position="26"/>
    </location>
</feature>
<organism evidence="7 8">
    <name type="scientific">Pristionchus entomophagus</name>
    <dbReference type="NCBI Taxonomy" id="358040"/>
    <lineage>
        <taxon>Eukaryota</taxon>
        <taxon>Metazoa</taxon>
        <taxon>Ecdysozoa</taxon>
        <taxon>Nematoda</taxon>
        <taxon>Chromadorea</taxon>
        <taxon>Rhabditida</taxon>
        <taxon>Rhabditina</taxon>
        <taxon>Diplogasteromorpha</taxon>
        <taxon>Diplogasteroidea</taxon>
        <taxon>Neodiplogasteridae</taxon>
        <taxon>Pristionchus</taxon>
    </lineage>
</organism>
<comment type="subcellular location">
    <subcellularLocation>
        <location evidence="1">Membrane</location>
        <topology evidence="1">Multi-pass membrane protein</topology>
    </subcellularLocation>
</comment>
<dbReference type="AlphaFoldDB" id="A0AAV5TFN7"/>
<evidence type="ECO:0000256" key="3">
    <source>
        <dbReference type="ARBA" id="ARBA00022692"/>
    </source>
</evidence>
<keyword evidence="8" id="KW-1185">Reference proteome</keyword>
<keyword evidence="5 6" id="KW-0472">Membrane</keyword>
<evidence type="ECO:0000256" key="4">
    <source>
        <dbReference type="ARBA" id="ARBA00022989"/>
    </source>
</evidence>
<dbReference type="Proteomes" id="UP001432027">
    <property type="component" value="Unassembled WGS sequence"/>
</dbReference>
<dbReference type="Pfam" id="PF10317">
    <property type="entry name" value="7TM_GPCR_Srd"/>
    <property type="match status" value="1"/>
</dbReference>
<feature type="non-terminal residue" evidence="7">
    <location>
        <position position="1"/>
    </location>
</feature>
<evidence type="ECO:0000256" key="6">
    <source>
        <dbReference type="SAM" id="Phobius"/>
    </source>
</evidence>
<sequence length="123" mass="13480">PIEALLHITITCSSILLNGLVLYATFLPSPKSTRSYTILMRIQALADVTTSVAFLATIQRTIPCAWSFILVQYGPCSLFGGTACYTFYALMIAASTVAFANLLLCMGARFWMLRFGSISPQRI</sequence>
<dbReference type="InterPro" id="IPR019421">
    <property type="entry name" value="7TM_GPCR_serpentine_rcpt_Srd"/>
</dbReference>